<keyword evidence="6 8" id="KW-0139">CF(1)</keyword>
<dbReference type="GO" id="GO:0045259">
    <property type="term" value="C:proton-transporting ATP synthase complex"/>
    <property type="evidence" value="ECO:0007669"/>
    <property type="project" value="UniProtKB-KW"/>
</dbReference>
<keyword evidence="5 8" id="KW-0472">Membrane</keyword>
<keyword evidence="9" id="KW-0378">Hydrolase</keyword>
<keyword evidence="7 8" id="KW-0066">ATP synthesis</keyword>
<dbReference type="EMBL" id="CP034086">
    <property type="protein sequence ID" value="AZG77196.1"/>
    <property type="molecule type" value="Genomic_DNA"/>
</dbReference>
<dbReference type="Proteomes" id="UP000273982">
    <property type="component" value="Chromosome"/>
</dbReference>
<accession>A0A3G8M5R4</accession>
<proteinExistence type="inferred from homology"/>
<dbReference type="RefSeq" id="WP_124738916.1">
    <property type="nucleotide sequence ID" value="NZ_CP034086.1"/>
</dbReference>
<dbReference type="HAMAP" id="MF_01416">
    <property type="entry name" value="ATP_synth_delta_bact"/>
    <property type="match status" value="1"/>
</dbReference>
<sequence>MAQDGDSLSGVAGRYASALYDLATENHAADDVAAALDRFKTLLDGSDDLKRMVKSPVFSAKEQLDALEPVLNKGQISGIAANFIRLVAAKRRLFVISDMIAAYRRLHDKAKGLVRADVTIAAALKPDHEAALRETLAGVTGGKTIDLKVTTDPSIIGGLIVKIGSRMVDASVRTKLNSIRTRMKEVG</sequence>
<dbReference type="PROSITE" id="PS00389">
    <property type="entry name" value="ATPASE_DELTA"/>
    <property type="match status" value="1"/>
</dbReference>
<dbReference type="InterPro" id="IPR000711">
    <property type="entry name" value="ATPase_OSCP/dsu"/>
</dbReference>
<dbReference type="GO" id="GO:0016787">
    <property type="term" value="F:hydrolase activity"/>
    <property type="evidence" value="ECO:0007669"/>
    <property type="project" value="UniProtKB-KW"/>
</dbReference>
<dbReference type="Gene3D" id="1.10.520.20">
    <property type="entry name" value="N-terminal domain of the delta subunit of the F1F0-ATP synthase"/>
    <property type="match status" value="1"/>
</dbReference>
<evidence type="ECO:0000256" key="8">
    <source>
        <dbReference type="HAMAP-Rule" id="MF_01416"/>
    </source>
</evidence>
<evidence type="ECO:0000256" key="7">
    <source>
        <dbReference type="ARBA" id="ARBA00023310"/>
    </source>
</evidence>
<dbReference type="Pfam" id="PF00213">
    <property type="entry name" value="OSCP"/>
    <property type="match status" value="1"/>
</dbReference>
<evidence type="ECO:0000256" key="1">
    <source>
        <dbReference type="ARBA" id="ARBA00004370"/>
    </source>
</evidence>
<organism evidence="9 10">
    <name type="scientific">Methylocystis rosea</name>
    <dbReference type="NCBI Taxonomy" id="173366"/>
    <lineage>
        <taxon>Bacteria</taxon>
        <taxon>Pseudomonadati</taxon>
        <taxon>Pseudomonadota</taxon>
        <taxon>Alphaproteobacteria</taxon>
        <taxon>Hyphomicrobiales</taxon>
        <taxon>Methylocystaceae</taxon>
        <taxon>Methylocystis</taxon>
    </lineage>
</organism>
<keyword evidence="2 8" id="KW-0813">Transport</keyword>
<evidence type="ECO:0000256" key="5">
    <source>
        <dbReference type="ARBA" id="ARBA00023136"/>
    </source>
</evidence>
<keyword evidence="4 8" id="KW-0406">Ion transport</keyword>
<keyword evidence="8" id="KW-1003">Cell membrane</keyword>
<evidence type="ECO:0000256" key="2">
    <source>
        <dbReference type="ARBA" id="ARBA00022448"/>
    </source>
</evidence>
<reference evidence="9 10" key="1">
    <citation type="submission" date="2018-11" db="EMBL/GenBank/DDBJ databases">
        <title>Genome squencing of methanotrophic bacteria isolated from alkaline groundwater in Korea.</title>
        <authorList>
            <person name="Nguyen L.N."/>
        </authorList>
    </citation>
    <scope>NUCLEOTIDE SEQUENCE [LARGE SCALE GENOMIC DNA]</scope>
    <source>
        <strain evidence="9 10">GW6</strain>
    </source>
</reference>
<dbReference type="InterPro" id="IPR026015">
    <property type="entry name" value="ATP_synth_OSCP/delta_N_sf"/>
</dbReference>
<dbReference type="GO" id="GO:0005886">
    <property type="term" value="C:plasma membrane"/>
    <property type="evidence" value="ECO:0007669"/>
    <property type="project" value="UniProtKB-SubCell"/>
</dbReference>
<comment type="function">
    <text evidence="8">F(1)F(0) ATP synthase produces ATP from ADP in the presence of a proton or sodium gradient. F-type ATPases consist of two structural domains, F(1) containing the extramembraneous catalytic core and F(0) containing the membrane proton channel, linked together by a central stalk and a peripheral stalk. During catalysis, ATP synthesis in the catalytic domain of F(1) is coupled via a rotary mechanism of the central stalk subunits to proton translocation.</text>
</comment>
<keyword evidence="3 8" id="KW-0375">Hydrogen ion transport</keyword>
<evidence type="ECO:0000313" key="10">
    <source>
        <dbReference type="Proteomes" id="UP000273982"/>
    </source>
</evidence>
<gene>
    <name evidence="8" type="primary">atpH</name>
    <name evidence="9" type="ORF">EHO51_10860</name>
</gene>
<dbReference type="SUPFAM" id="SSF47928">
    <property type="entry name" value="N-terminal domain of the delta subunit of the F1F0-ATP synthase"/>
    <property type="match status" value="1"/>
</dbReference>
<comment type="function">
    <text evidence="8">This protein is part of the stalk that links CF(0) to CF(1). It either transmits conformational changes from CF(0) to CF(1) or is implicated in proton conduction.</text>
</comment>
<dbReference type="NCBIfam" id="TIGR01145">
    <property type="entry name" value="ATP_synt_delta"/>
    <property type="match status" value="1"/>
</dbReference>
<comment type="subcellular location">
    <subcellularLocation>
        <location evidence="8">Cell membrane</location>
        <topology evidence="8">Peripheral membrane protein</topology>
    </subcellularLocation>
    <subcellularLocation>
        <location evidence="1">Membrane</location>
    </subcellularLocation>
</comment>
<evidence type="ECO:0000313" key="9">
    <source>
        <dbReference type="EMBL" id="AZG77196.1"/>
    </source>
</evidence>
<evidence type="ECO:0000256" key="4">
    <source>
        <dbReference type="ARBA" id="ARBA00023065"/>
    </source>
</evidence>
<dbReference type="GO" id="GO:0046933">
    <property type="term" value="F:proton-transporting ATP synthase activity, rotational mechanism"/>
    <property type="evidence" value="ECO:0007669"/>
    <property type="project" value="UniProtKB-UniRule"/>
</dbReference>
<dbReference type="InterPro" id="IPR020781">
    <property type="entry name" value="ATPase_OSCP/d_CS"/>
</dbReference>
<dbReference type="KEGG" id="mros:EHO51_10860"/>
<dbReference type="PANTHER" id="PTHR11910">
    <property type="entry name" value="ATP SYNTHASE DELTA CHAIN"/>
    <property type="match status" value="1"/>
</dbReference>
<dbReference type="NCBIfam" id="NF004406">
    <property type="entry name" value="PRK05758.3-2"/>
    <property type="match status" value="1"/>
</dbReference>
<evidence type="ECO:0000256" key="6">
    <source>
        <dbReference type="ARBA" id="ARBA00023196"/>
    </source>
</evidence>
<comment type="similarity">
    <text evidence="8">Belongs to the ATPase delta chain family.</text>
</comment>
<protein>
    <recommendedName>
        <fullName evidence="8">ATP synthase subunit delta</fullName>
    </recommendedName>
    <alternativeName>
        <fullName evidence="8">ATP synthase F(1) sector subunit delta</fullName>
    </alternativeName>
    <alternativeName>
        <fullName evidence="8">F-type ATPase subunit delta</fullName>
        <shortName evidence="8">F-ATPase subunit delta</shortName>
    </alternativeName>
</protein>
<name>A0A3G8M5R4_9HYPH</name>
<dbReference type="AlphaFoldDB" id="A0A3G8M5R4"/>
<evidence type="ECO:0000256" key="3">
    <source>
        <dbReference type="ARBA" id="ARBA00022781"/>
    </source>
</evidence>
<dbReference type="PRINTS" id="PR00125">
    <property type="entry name" value="ATPASEDELTA"/>
</dbReference>